<evidence type="ECO:0000313" key="3">
    <source>
        <dbReference type="Proteomes" id="UP000244248"/>
    </source>
</evidence>
<dbReference type="InterPro" id="IPR012902">
    <property type="entry name" value="N_methyl_site"/>
</dbReference>
<dbReference type="InterPro" id="IPR045584">
    <property type="entry name" value="Pilin-like"/>
</dbReference>
<keyword evidence="1" id="KW-1133">Transmembrane helix</keyword>
<keyword evidence="3" id="KW-1185">Reference proteome</keyword>
<dbReference type="Proteomes" id="UP000244248">
    <property type="component" value="Unassembled WGS sequence"/>
</dbReference>
<feature type="transmembrane region" description="Helical" evidence="1">
    <location>
        <begin position="12"/>
        <end position="34"/>
    </location>
</feature>
<dbReference type="RefSeq" id="WP_107938954.1">
    <property type="nucleotide sequence ID" value="NZ_QANS01000001.1"/>
</dbReference>
<dbReference type="Gene3D" id="3.30.700.10">
    <property type="entry name" value="Glycoprotein, Type 4 Pilin"/>
    <property type="match status" value="1"/>
</dbReference>
<dbReference type="AlphaFoldDB" id="A0A2T5MKZ2"/>
<dbReference type="EMBL" id="QANS01000001">
    <property type="protein sequence ID" value="PTU33247.1"/>
    <property type="molecule type" value="Genomic_DNA"/>
</dbReference>
<name>A0A2T5MKZ2_9GAMM</name>
<dbReference type="PROSITE" id="PS00409">
    <property type="entry name" value="PROKAR_NTER_METHYL"/>
    <property type="match status" value="1"/>
</dbReference>
<organism evidence="2 3">
    <name type="scientific">Stenotrophobium rhamnosiphilum</name>
    <dbReference type="NCBI Taxonomy" id="2029166"/>
    <lineage>
        <taxon>Bacteria</taxon>
        <taxon>Pseudomonadati</taxon>
        <taxon>Pseudomonadota</taxon>
        <taxon>Gammaproteobacteria</taxon>
        <taxon>Nevskiales</taxon>
        <taxon>Nevskiaceae</taxon>
        <taxon>Stenotrophobium</taxon>
    </lineage>
</organism>
<reference evidence="2 3" key="1">
    <citation type="submission" date="2018-04" db="EMBL/GenBank/DDBJ databases">
        <title>Novel species isolated from glacier.</title>
        <authorList>
            <person name="Liu Q."/>
            <person name="Xin Y.-H."/>
        </authorList>
    </citation>
    <scope>NUCLEOTIDE SEQUENCE [LARGE SCALE GENOMIC DNA]</scope>
    <source>
        <strain evidence="2 3">GT1R17</strain>
    </source>
</reference>
<evidence type="ECO:0000256" key="1">
    <source>
        <dbReference type="SAM" id="Phobius"/>
    </source>
</evidence>
<proteinExistence type="predicted"/>
<evidence type="ECO:0000313" key="2">
    <source>
        <dbReference type="EMBL" id="PTU33247.1"/>
    </source>
</evidence>
<sequence length="153" mass="16778">MISARLTETGFTLIELIIAALIVSITAAIAIPSYSSYRLRAERSNGVACMINLARLQEAYFTRHNSYAIDLRALGYNATSAASCAHTSQYLLSAFIVDEKTCPLSRCYRLQAVPQHAQASDGDLHLIYNSAEPDPNLRLKKERGTLGSGTPWI</sequence>
<dbReference type="NCBIfam" id="TIGR02532">
    <property type="entry name" value="IV_pilin_GFxxxE"/>
    <property type="match status" value="1"/>
</dbReference>
<dbReference type="Pfam" id="PF07963">
    <property type="entry name" value="N_methyl"/>
    <property type="match status" value="1"/>
</dbReference>
<accession>A0A2T5MKZ2</accession>
<keyword evidence="1" id="KW-0812">Transmembrane</keyword>
<protein>
    <submittedName>
        <fullName evidence="2">Type IV pilin protein</fullName>
    </submittedName>
</protein>
<comment type="caution">
    <text evidence="2">The sequence shown here is derived from an EMBL/GenBank/DDBJ whole genome shotgun (WGS) entry which is preliminary data.</text>
</comment>
<dbReference type="SUPFAM" id="SSF54523">
    <property type="entry name" value="Pili subunits"/>
    <property type="match status" value="1"/>
</dbReference>
<dbReference type="Pfam" id="PF16732">
    <property type="entry name" value="ComP_DUS"/>
    <property type="match status" value="1"/>
</dbReference>
<dbReference type="GO" id="GO:0043683">
    <property type="term" value="P:type IV pilus assembly"/>
    <property type="evidence" value="ECO:0007669"/>
    <property type="project" value="InterPro"/>
</dbReference>
<dbReference type="InterPro" id="IPR031982">
    <property type="entry name" value="PilE-like"/>
</dbReference>
<keyword evidence="1" id="KW-0472">Membrane</keyword>
<gene>
    <name evidence="2" type="ORF">CJD38_03850</name>
</gene>